<evidence type="ECO:0000256" key="1">
    <source>
        <dbReference type="ARBA" id="ARBA00004477"/>
    </source>
</evidence>
<accession>A0A2G5I1R7</accession>
<evidence type="ECO:0000256" key="3">
    <source>
        <dbReference type="ARBA" id="ARBA00022692"/>
    </source>
</evidence>
<gene>
    <name evidence="11" type="ORF">CB0940_02342</name>
    <name evidence="12" type="ORF">RHO25_004089</name>
</gene>
<dbReference type="GO" id="GO:0004420">
    <property type="term" value="F:hydroxymethylglutaryl-CoA reductase (NADPH) activity"/>
    <property type="evidence" value="ECO:0007669"/>
    <property type="project" value="UniProtKB-EC"/>
</dbReference>
<dbReference type="InterPro" id="IPR002202">
    <property type="entry name" value="HMG_CoA_Rdtase"/>
</dbReference>
<reference evidence="12 14" key="2">
    <citation type="submission" date="2023-09" db="EMBL/GenBank/DDBJ databases">
        <title>Complete-Gapless Cercospora beticola genome.</title>
        <authorList>
            <person name="Wyatt N.A."/>
            <person name="Spanner R.E."/>
            <person name="Bolton M.D."/>
        </authorList>
    </citation>
    <scope>NUCLEOTIDE SEQUENCE [LARGE SCALE GENOMIC DNA]</scope>
    <source>
        <strain evidence="12">Cb09-40</strain>
    </source>
</reference>
<evidence type="ECO:0000256" key="7">
    <source>
        <dbReference type="ARBA" id="ARBA00023002"/>
    </source>
</evidence>
<keyword evidence="4 9" id="KW-0256">Endoplasmic reticulum</keyword>
<feature type="transmembrane region" description="Helical" evidence="9">
    <location>
        <begin position="244"/>
        <end position="263"/>
    </location>
</feature>
<dbReference type="EMBL" id="CP134186">
    <property type="protein sequence ID" value="WPA99472.1"/>
    <property type="molecule type" value="Genomic_DNA"/>
</dbReference>
<reference evidence="11 13" key="1">
    <citation type="submission" date="2015-10" db="EMBL/GenBank/DDBJ databases">
        <title>The cercosporin biosynthetic gene cluster was horizontally transferred to several fungal lineages and shown to be expanded in Cercospora beticola based on microsynteny with recipient genomes.</title>
        <authorList>
            <person name="De Jonge R."/>
            <person name="Ebert M.K."/>
            <person name="Suttle J.C."/>
            <person name="Jurick Ii W.M."/>
            <person name="Secor G.A."/>
            <person name="Thomma B.P."/>
            <person name="Van De Peer Y."/>
            <person name="Bolton M.D."/>
        </authorList>
    </citation>
    <scope>NUCLEOTIDE SEQUENCE [LARGE SCALE GENOMIC DNA]</scope>
    <source>
        <strain evidence="11 13">09-40</strain>
    </source>
</reference>
<dbReference type="GO" id="GO:0005778">
    <property type="term" value="C:peroxisomal membrane"/>
    <property type="evidence" value="ECO:0007669"/>
    <property type="project" value="TreeGrafter"/>
</dbReference>
<dbReference type="InterPro" id="IPR009023">
    <property type="entry name" value="HMG_CoA_Rdtase_NAD(P)-bd_sf"/>
</dbReference>
<proteinExistence type="inferred from homology"/>
<keyword evidence="14" id="KW-1185">Reference proteome</keyword>
<organism evidence="11 13">
    <name type="scientific">Cercospora beticola</name>
    <name type="common">Sugarbeet leaf spot fungus</name>
    <dbReference type="NCBI Taxonomy" id="122368"/>
    <lineage>
        <taxon>Eukaryota</taxon>
        <taxon>Fungi</taxon>
        <taxon>Dikarya</taxon>
        <taxon>Ascomycota</taxon>
        <taxon>Pezizomycotina</taxon>
        <taxon>Dothideomycetes</taxon>
        <taxon>Dothideomycetidae</taxon>
        <taxon>Mycosphaerellales</taxon>
        <taxon>Mycosphaerellaceae</taxon>
        <taxon>Cercospora</taxon>
    </lineage>
</organism>
<dbReference type="Proteomes" id="UP000230605">
    <property type="component" value="Chromosome 3"/>
</dbReference>
<dbReference type="PROSITE" id="PS01192">
    <property type="entry name" value="HMG_COA_REDUCTASE_3"/>
    <property type="match status" value="1"/>
</dbReference>
<dbReference type="Gene3D" id="3.30.70.420">
    <property type="entry name" value="Hydroxymethylglutaryl-CoA reductase, class I/II, NAD/NADP-binding domain"/>
    <property type="match status" value="1"/>
</dbReference>
<evidence type="ECO:0000256" key="9">
    <source>
        <dbReference type="RuleBase" id="RU361219"/>
    </source>
</evidence>
<dbReference type="GO" id="GO:0008299">
    <property type="term" value="P:isoprenoid biosynthetic process"/>
    <property type="evidence" value="ECO:0007669"/>
    <property type="project" value="InterPro"/>
</dbReference>
<comment type="pathway">
    <text evidence="9">Metabolic intermediate biosynthesis; (R)-mevalonate biosynthesis; (R)-mevalonate from acetyl-CoA: step 3/3.</text>
</comment>
<evidence type="ECO:0000259" key="10">
    <source>
        <dbReference type="PROSITE" id="PS50156"/>
    </source>
</evidence>
<dbReference type="InterPro" id="IPR025583">
    <property type="entry name" value="HMG-CoA_N_dom"/>
</dbReference>
<dbReference type="GO" id="GO:0006696">
    <property type="term" value="P:ergosterol biosynthetic process"/>
    <property type="evidence" value="ECO:0007669"/>
    <property type="project" value="TreeGrafter"/>
</dbReference>
<dbReference type="InterPro" id="IPR023074">
    <property type="entry name" value="HMG_CoA_Rdtase_cat_sf"/>
</dbReference>
<keyword evidence="8 9" id="KW-0472">Membrane</keyword>
<dbReference type="EMBL" id="LKMD01000101">
    <property type="protein sequence ID" value="PIA98746.1"/>
    <property type="molecule type" value="Genomic_DNA"/>
</dbReference>
<feature type="transmembrane region" description="Helical" evidence="9">
    <location>
        <begin position="371"/>
        <end position="391"/>
    </location>
</feature>
<name>A0A2G5I1R7_CERBT</name>
<dbReference type="Gene3D" id="1.10.3270.10">
    <property type="entry name" value="HMGR, N-terminal domain"/>
    <property type="match status" value="1"/>
</dbReference>
<dbReference type="OrthoDB" id="310654at2759"/>
<evidence type="ECO:0000313" key="12">
    <source>
        <dbReference type="EMBL" id="WPA99472.1"/>
    </source>
</evidence>
<dbReference type="PANTHER" id="PTHR10572:SF24">
    <property type="entry name" value="3-HYDROXY-3-METHYLGLUTARYL-COENZYME A REDUCTASE"/>
    <property type="match status" value="1"/>
</dbReference>
<dbReference type="AlphaFoldDB" id="A0A2G5I1R7"/>
<dbReference type="PROSITE" id="PS00318">
    <property type="entry name" value="HMG_COA_REDUCTASE_2"/>
    <property type="match status" value="1"/>
</dbReference>
<dbReference type="FunFam" id="3.90.770.10:FF:000001">
    <property type="entry name" value="3-hydroxy-3-methylglutaryl coenzyme A reductase"/>
    <property type="match status" value="1"/>
</dbReference>
<feature type="domain" description="SSD" evidence="10">
    <location>
        <begin position="243"/>
        <end position="422"/>
    </location>
</feature>
<evidence type="ECO:0000256" key="4">
    <source>
        <dbReference type="ARBA" id="ARBA00022824"/>
    </source>
</evidence>
<dbReference type="PROSITE" id="PS50065">
    <property type="entry name" value="HMG_COA_REDUCTASE_4"/>
    <property type="match status" value="1"/>
</dbReference>
<dbReference type="InterPro" id="IPR009029">
    <property type="entry name" value="HMG_CoA_Rdtase_sub-bd_dom_sf"/>
</dbReference>
<feature type="transmembrane region" description="Helical" evidence="9">
    <location>
        <begin position="298"/>
        <end position="318"/>
    </location>
</feature>
<dbReference type="SUPFAM" id="SSF56542">
    <property type="entry name" value="Substrate-binding domain of HMG-CoA reductase"/>
    <property type="match status" value="1"/>
</dbReference>
<evidence type="ECO:0000256" key="2">
    <source>
        <dbReference type="ARBA" id="ARBA00007661"/>
    </source>
</evidence>
<keyword evidence="5 9" id="KW-0521">NADP</keyword>
<protein>
    <recommendedName>
        <fullName evidence="9">3-hydroxy-3-methylglutaryl coenzyme A reductase</fullName>
        <shortName evidence="9">HMG-CoA reductase</shortName>
        <ecNumber evidence="9">1.1.1.34</ecNumber>
    </recommendedName>
</protein>
<dbReference type="EC" id="1.1.1.34" evidence="9"/>
<dbReference type="Proteomes" id="UP001302367">
    <property type="component" value="Chromosome 3"/>
</dbReference>
<dbReference type="InterPro" id="IPR023282">
    <property type="entry name" value="HMG_CoA_Rdtase_N"/>
</dbReference>
<comment type="similarity">
    <text evidence="2 9">Belongs to the HMG-CoA reductase family.</text>
</comment>
<evidence type="ECO:0000313" key="11">
    <source>
        <dbReference type="EMBL" id="PIA98746.1"/>
    </source>
</evidence>
<dbReference type="InterPro" id="IPR053958">
    <property type="entry name" value="HMGCR/SNAP/NPC1-like_SSD"/>
</dbReference>
<dbReference type="InterPro" id="IPR000731">
    <property type="entry name" value="SSD"/>
</dbReference>
<dbReference type="NCBIfam" id="TIGR00533">
    <property type="entry name" value="HMG_CoA_R_NADP"/>
    <property type="match status" value="1"/>
</dbReference>
<dbReference type="PRINTS" id="PR00071">
    <property type="entry name" value="HMGCOARDTASE"/>
</dbReference>
<dbReference type="SUPFAM" id="SSF55035">
    <property type="entry name" value="NAD-binding domain of HMG-CoA reductase"/>
    <property type="match status" value="1"/>
</dbReference>
<sequence>MESQTPPPQLLPESFRTDVTEVNQRTSSLLRVRLQALLYWIPKIASVKPVITICTIAAVASVCYSGLLEETFIDPSTSRTSSYWSNQLEKSSTFVAYAEDGWQWRTPDQAAFSRVNDTFLVDQRLSVLRLVLPESQEAKTENLNTLLSASLEGKGVTPRMMHVPAFPRLGTNLDIIVPDSQAITAFEAIEQLSPEPNEEQGSVTRDTWVPIISREPRRKTLQHWTRDSWQEFRKLFQHAQNADIFMMCVSYGTAMVPFIHLFLSMRRLGSNIWLAVGALFSSGFAFLFSLFVTAKAEVPVTLLILAEGTPFFIITVGFEKYVMLARSAFHYERLSYGGDDWTDAGKPGSSKPAPTSSSALMLAVKDTGLKLLAAYAAEIGVLLLGTVPGVAEGLRNFCIFAIWTLFFDLLLLFTFFVAILNIKLDVLKLKQYLDTREVLENDGVDTQVAESVAQVQNRYDSSPSNIFMSRRRIPAFKIIMVVGFFLLNGLKLVTVPFKSISPLADYLREDLVNTEILKHHAEVLERILSESYNISHGIAATIFPPIHCVSLDGTDAMAPTKDFWSLVVRIAGITQAFENPLLSKLLLAALTLSVAFNSHVLRTVSGEGNGYKQVKPVDAGDLDRAQRFNSVESIEDVMTIAKQPTRTDHISHQSQEIDTDVSTAVDRPATARSLDEMEEIAQAGRLGELDDDQIVTLALRGKIAGHALEAKLGDFVRAVRIRRSVIAQSPATADLTASLVRSKLPYHHYDWKRVLGACCENVIGYMPVPVGVAGPIVVDGRSYFLPMATTEGVLVASTSRGCKAINAGGGAITIITNDGMTRGPCLRFRSLGRGGAAKAWLDSSAGYAAMKKAFESTSRFIRLVSMKSALAGTELFVRFKATTGDAMGMNMISKGVEYALKSMMEEGFEDMEVVSVSGNYCTDKKAAAINWLDGRGKSVVAEAVIPAEVVKAVLKTDVETMVQLNISKNLVGSAMAGSVGGFNAHAANIVAALFIATGQDPAQVVESSNCITTMHNVEGSLKICVSMPSIEVGTLGGGTILEPQAAMLDMLGVRGPSPDNPGENARQLARLIGAATLAGELSLCSALAAGHLVKSHLQHNRSK</sequence>
<feature type="transmembrane region" description="Helical" evidence="9">
    <location>
        <begin position="475"/>
        <end position="493"/>
    </location>
</feature>
<comment type="subcellular location">
    <subcellularLocation>
        <location evidence="1 9">Endoplasmic reticulum membrane</location>
        <topology evidence="1 9">Multi-pass membrane protein</topology>
    </subcellularLocation>
</comment>
<evidence type="ECO:0000256" key="8">
    <source>
        <dbReference type="ARBA" id="ARBA00023136"/>
    </source>
</evidence>
<feature type="transmembrane region" description="Helical" evidence="9">
    <location>
        <begin position="397"/>
        <end position="420"/>
    </location>
</feature>
<feature type="transmembrane region" description="Helical" evidence="9">
    <location>
        <begin position="272"/>
        <end position="292"/>
    </location>
</feature>
<dbReference type="Pfam" id="PF12349">
    <property type="entry name" value="Sterol-sensing"/>
    <property type="match status" value="1"/>
</dbReference>
<dbReference type="GO" id="GO:0005789">
    <property type="term" value="C:endoplasmic reticulum membrane"/>
    <property type="evidence" value="ECO:0007669"/>
    <property type="project" value="UniProtKB-SubCell"/>
</dbReference>
<evidence type="ECO:0000256" key="6">
    <source>
        <dbReference type="ARBA" id="ARBA00022989"/>
    </source>
</evidence>
<dbReference type="PANTHER" id="PTHR10572">
    <property type="entry name" value="3-HYDROXY-3-METHYLGLUTARYL-COENZYME A REDUCTASE"/>
    <property type="match status" value="1"/>
</dbReference>
<keyword evidence="3 9" id="KW-0812">Transmembrane</keyword>
<dbReference type="FunFam" id="3.30.70.420:FF:000001">
    <property type="entry name" value="3-hydroxy-3-methylglutaryl coenzyme A reductase"/>
    <property type="match status" value="1"/>
</dbReference>
<evidence type="ECO:0000313" key="14">
    <source>
        <dbReference type="Proteomes" id="UP001302367"/>
    </source>
</evidence>
<dbReference type="InterPro" id="IPR004554">
    <property type="entry name" value="HMG_CoA_Rdtase_eu_arc"/>
</dbReference>
<dbReference type="InterPro" id="IPR023076">
    <property type="entry name" value="HMG_CoA_Rdtase_CS"/>
</dbReference>
<dbReference type="UniPathway" id="UPA00058">
    <property type="reaction ID" value="UER00103"/>
</dbReference>
<keyword evidence="7 9" id="KW-0560">Oxidoreductase</keyword>
<dbReference type="Gene3D" id="3.90.770.10">
    <property type="entry name" value="3-hydroxy-3-methylglutaryl-coenzyme A Reductase, Chain A, domain 2"/>
    <property type="match status" value="1"/>
</dbReference>
<dbReference type="Pfam" id="PF13323">
    <property type="entry name" value="HPIH"/>
    <property type="match status" value="1"/>
</dbReference>
<dbReference type="PROSITE" id="PS00066">
    <property type="entry name" value="HMG_COA_REDUCTASE_1"/>
    <property type="match status" value="1"/>
</dbReference>
<dbReference type="PROSITE" id="PS50156">
    <property type="entry name" value="SSD"/>
    <property type="match status" value="1"/>
</dbReference>
<dbReference type="GO" id="GO:0015936">
    <property type="term" value="P:coenzyme A metabolic process"/>
    <property type="evidence" value="ECO:0007669"/>
    <property type="project" value="InterPro"/>
</dbReference>
<evidence type="ECO:0000313" key="13">
    <source>
        <dbReference type="Proteomes" id="UP000230605"/>
    </source>
</evidence>
<keyword evidence="6 9" id="KW-1133">Transmembrane helix</keyword>
<evidence type="ECO:0000256" key="5">
    <source>
        <dbReference type="ARBA" id="ARBA00022857"/>
    </source>
</evidence>
<dbReference type="CDD" id="cd00643">
    <property type="entry name" value="HMG-CoA_reductase_classI"/>
    <property type="match status" value="1"/>
</dbReference>
<dbReference type="Pfam" id="PF00368">
    <property type="entry name" value="HMG-CoA_red"/>
    <property type="match status" value="1"/>
</dbReference>
<comment type="catalytic activity">
    <reaction evidence="9">
        <text>(R)-mevalonate + 2 NADP(+) + CoA = (3S)-3-hydroxy-3-methylglutaryl-CoA + 2 NADPH + 2 H(+)</text>
        <dbReference type="Rhea" id="RHEA:15989"/>
        <dbReference type="ChEBI" id="CHEBI:15378"/>
        <dbReference type="ChEBI" id="CHEBI:36464"/>
        <dbReference type="ChEBI" id="CHEBI:43074"/>
        <dbReference type="ChEBI" id="CHEBI:57287"/>
        <dbReference type="ChEBI" id="CHEBI:57783"/>
        <dbReference type="ChEBI" id="CHEBI:58349"/>
        <dbReference type="EC" id="1.1.1.34"/>
    </reaction>
</comment>